<keyword evidence="3" id="KW-1185">Reference proteome</keyword>
<dbReference type="RefSeq" id="WP_203904914.1">
    <property type="nucleotide sequence ID" value="NZ_BOPF01000049.1"/>
</dbReference>
<dbReference type="Pfam" id="PF19744">
    <property type="entry name" value="DUF6232"/>
    <property type="match status" value="1"/>
</dbReference>
<evidence type="ECO:0000313" key="2">
    <source>
        <dbReference type="EMBL" id="GIJ51517.1"/>
    </source>
</evidence>
<keyword evidence="1" id="KW-1133">Transmembrane helix</keyword>
<keyword evidence="1" id="KW-0472">Membrane</keyword>
<dbReference type="EMBL" id="BOPF01000049">
    <property type="protein sequence ID" value="GIJ51517.1"/>
    <property type="molecule type" value="Genomic_DNA"/>
</dbReference>
<evidence type="ECO:0000256" key="1">
    <source>
        <dbReference type="SAM" id="Phobius"/>
    </source>
</evidence>
<dbReference type="AlphaFoldDB" id="A0A8J3YW05"/>
<gene>
    <name evidence="2" type="ORF">Val02_84030</name>
</gene>
<organism evidence="2 3">
    <name type="scientific">Virgisporangium aliadipatigenens</name>
    <dbReference type="NCBI Taxonomy" id="741659"/>
    <lineage>
        <taxon>Bacteria</taxon>
        <taxon>Bacillati</taxon>
        <taxon>Actinomycetota</taxon>
        <taxon>Actinomycetes</taxon>
        <taxon>Micromonosporales</taxon>
        <taxon>Micromonosporaceae</taxon>
        <taxon>Virgisporangium</taxon>
    </lineage>
</organism>
<dbReference type="InterPro" id="IPR045629">
    <property type="entry name" value="DUF6232"/>
</dbReference>
<dbReference type="Proteomes" id="UP000619260">
    <property type="component" value="Unassembled WGS sequence"/>
</dbReference>
<comment type="caution">
    <text evidence="2">The sequence shown here is derived from an EMBL/GenBank/DDBJ whole genome shotgun (WGS) entry which is preliminary data.</text>
</comment>
<accession>A0A8J3YW05</accession>
<protein>
    <submittedName>
        <fullName evidence="2">Uncharacterized protein</fullName>
    </submittedName>
</protein>
<name>A0A8J3YW05_9ACTN</name>
<proteinExistence type="predicted"/>
<keyword evidence="1" id="KW-0812">Transmembrane</keyword>
<reference evidence="2" key="1">
    <citation type="submission" date="2021-01" db="EMBL/GenBank/DDBJ databases">
        <title>Whole genome shotgun sequence of Virgisporangium aliadipatigenens NBRC 105644.</title>
        <authorList>
            <person name="Komaki H."/>
            <person name="Tamura T."/>
        </authorList>
    </citation>
    <scope>NUCLEOTIDE SEQUENCE</scope>
    <source>
        <strain evidence="2">NBRC 105644</strain>
    </source>
</reference>
<evidence type="ECO:0000313" key="3">
    <source>
        <dbReference type="Proteomes" id="UP000619260"/>
    </source>
</evidence>
<feature type="transmembrane region" description="Helical" evidence="1">
    <location>
        <begin position="67"/>
        <end position="87"/>
    </location>
</feature>
<feature type="transmembrane region" description="Helical" evidence="1">
    <location>
        <begin position="43"/>
        <end position="61"/>
    </location>
</feature>
<sequence>MTQTFYNHRGLRITDQWVSVDGRRYPLAATSGFHTTTDPVSRVGIGTLLAGGAVLFMAVALSPVMALPTAIGLAVVGGAITFVGAVVTRFSPRLRHLWLGNAVVLSTTDSTELGKAARALRRAREHRYLMAA</sequence>